<evidence type="ECO:0008006" key="3">
    <source>
        <dbReference type="Google" id="ProtNLM"/>
    </source>
</evidence>
<dbReference type="RefSeq" id="WP_008617908.1">
    <property type="nucleotide sequence ID" value="NZ_AONQ01000030.1"/>
</dbReference>
<dbReference type="Proteomes" id="UP000011744">
    <property type="component" value="Unassembled WGS sequence"/>
</dbReference>
<dbReference type="SUPFAM" id="SSF52266">
    <property type="entry name" value="SGNH hydrolase"/>
    <property type="match status" value="1"/>
</dbReference>
<reference evidence="1 2" key="1">
    <citation type="journal article" date="2014" name="Genome Announc.">
        <title>Draft Genome Sequence of Magnetospirillum sp. Strain SO-1, a Freshwater Magnetotactic Bacterium Isolated from the Ol'khovka River, Russia.</title>
        <authorList>
            <person name="Grouzdev D.S."/>
            <person name="Dziuba M.V."/>
            <person name="Sukhacheva M.S."/>
            <person name="Mardanov A.V."/>
            <person name="Beletskiy A.V."/>
            <person name="Kuznetsov B.B."/>
            <person name="Skryabin K.G."/>
        </authorList>
    </citation>
    <scope>NUCLEOTIDE SEQUENCE [LARGE SCALE GENOMIC DNA]</scope>
    <source>
        <strain evidence="1 2">SO-1</strain>
    </source>
</reference>
<name>M3AAV5_9PROT</name>
<proteinExistence type="predicted"/>
<dbReference type="InterPro" id="IPR036514">
    <property type="entry name" value="SGNH_hydro_sf"/>
</dbReference>
<dbReference type="STRING" id="1244869.H261_12366"/>
<sequence length="391" mass="43610">MRRNRTNPFRRLFSVLGLLLLALVVGIGGLELVAGWVVKLIRDKRPAFAVQLSDDDLRKLYNAEDVARYRDLLKQGWRQFDTVYTPFVEYRTAPYQGAHFTVSDDGIRGNGAGRPDLAAEGPKVFVFGGSTTLGAGVADDETIPAHLERALGAAGFGDVKVFNFGTVSYHSTQERIALERLLTAGIKPDVAVFVDGDADFYHCAVPDSSAWNERLSQITQARSRQPLWRELAARSHVLQMIRHLAGDKSVLVREWGRFCETDAEVDAVIRRLDTNRRMIDAMAERLGFRVLFVQQPVPTYSYDNRKRPFPVKEEALGYHMNAARGYPRMAEMKANGLLWDKGLLWLAELEPLEGNAYIDAIHYSPAFNKAIGERIAATLSEGGPLSAANSR</sequence>
<organism evidence="1 2">
    <name type="scientific">Paramagnetospirillum caucaseum</name>
    <dbReference type="NCBI Taxonomy" id="1244869"/>
    <lineage>
        <taxon>Bacteria</taxon>
        <taxon>Pseudomonadati</taxon>
        <taxon>Pseudomonadota</taxon>
        <taxon>Alphaproteobacteria</taxon>
        <taxon>Rhodospirillales</taxon>
        <taxon>Magnetospirillaceae</taxon>
        <taxon>Paramagnetospirillum</taxon>
    </lineage>
</organism>
<keyword evidence="2" id="KW-1185">Reference proteome</keyword>
<dbReference type="Gene3D" id="3.40.50.1110">
    <property type="entry name" value="SGNH hydrolase"/>
    <property type="match status" value="1"/>
</dbReference>
<dbReference type="PATRIC" id="fig|1244869.3.peg.2496"/>
<comment type="caution">
    <text evidence="1">The sequence shown here is derived from an EMBL/GenBank/DDBJ whole genome shotgun (WGS) entry which is preliminary data.</text>
</comment>
<evidence type="ECO:0000313" key="2">
    <source>
        <dbReference type="Proteomes" id="UP000011744"/>
    </source>
</evidence>
<dbReference type="EMBL" id="AONQ01000030">
    <property type="protein sequence ID" value="EME69619.1"/>
    <property type="molecule type" value="Genomic_DNA"/>
</dbReference>
<protein>
    <recommendedName>
        <fullName evidence="3">SGNH hydrolase-type esterase domain-containing protein</fullName>
    </recommendedName>
</protein>
<evidence type="ECO:0000313" key="1">
    <source>
        <dbReference type="EMBL" id="EME69619.1"/>
    </source>
</evidence>
<gene>
    <name evidence="1" type="ORF">H261_12366</name>
</gene>
<dbReference type="AlphaFoldDB" id="M3AAV5"/>
<accession>M3AAV5</accession>
<dbReference type="eggNOG" id="COG2755">
    <property type="taxonomic scope" value="Bacteria"/>
</dbReference>
<dbReference type="CDD" id="cd00229">
    <property type="entry name" value="SGNH_hydrolase"/>
    <property type="match status" value="1"/>
</dbReference>
<dbReference type="GO" id="GO:0016788">
    <property type="term" value="F:hydrolase activity, acting on ester bonds"/>
    <property type="evidence" value="ECO:0007669"/>
    <property type="project" value="UniProtKB-ARBA"/>
</dbReference>
<dbReference type="OrthoDB" id="8480707at2"/>